<sequence length="131" mass="14555">MHRSEIRRGSVARAVYHNAVGISVGNDERSENDYDEQDYEHDNRGDRRGIAEKPPHGAVSARGGGRRESALFLVRSFLEHLGVYLHRKHSVHGAPHSSAARRSSSAHSTSETRFASISRAERNIVTPIMTV</sequence>
<feature type="compositionally biased region" description="Basic and acidic residues" evidence="1">
    <location>
        <begin position="40"/>
        <end position="55"/>
    </location>
</feature>
<proteinExistence type="predicted"/>
<evidence type="ECO:0000256" key="1">
    <source>
        <dbReference type="SAM" id="MobiDB-lite"/>
    </source>
</evidence>
<accession>A0A645GMV8</accession>
<dbReference type="AlphaFoldDB" id="A0A645GMV8"/>
<feature type="region of interest" description="Disordered" evidence="1">
    <location>
        <begin position="23"/>
        <end position="64"/>
    </location>
</feature>
<protein>
    <submittedName>
        <fullName evidence="2">Uncharacterized protein</fullName>
    </submittedName>
</protein>
<feature type="compositionally biased region" description="Low complexity" evidence="1">
    <location>
        <begin position="96"/>
        <end position="113"/>
    </location>
</feature>
<comment type="caution">
    <text evidence="2">The sequence shown here is derived from an EMBL/GenBank/DDBJ whole genome shotgun (WGS) entry which is preliminary data.</text>
</comment>
<gene>
    <name evidence="2" type="ORF">SDC9_172450</name>
</gene>
<evidence type="ECO:0000313" key="2">
    <source>
        <dbReference type="EMBL" id="MPN25043.1"/>
    </source>
</evidence>
<feature type="region of interest" description="Disordered" evidence="1">
    <location>
        <begin position="90"/>
        <end position="115"/>
    </location>
</feature>
<dbReference type="EMBL" id="VSSQ01074085">
    <property type="protein sequence ID" value="MPN25043.1"/>
    <property type="molecule type" value="Genomic_DNA"/>
</dbReference>
<reference evidence="2" key="1">
    <citation type="submission" date="2019-08" db="EMBL/GenBank/DDBJ databases">
        <authorList>
            <person name="Kucharzyk K."/>
            <person name="Murdoch R.W."/>
            <person name="Higgins S."/>
            <person name="Loffler F."/>
        </authorList>
    </citation>
    <scope>NUCLEOTIDE SEQUENCE</scope>
</reference>
<name>A0A645GMV8_9ZZZZ</name>
<organism evidence="2">
    <name type="scientific">bioreactor metagenome</name>
    <dbReference type="NCBI Taxonomy" id="1076179"/>
    <lineage>
        <taxon>unclassified sequences</taxon>
        <taxon>metagenomes</taxon>
        <taxon>ecological metagenomes</taxon>
    </lineage>
</organism>